<sequence>MGGADMMDSMGGAMMWGMGILWLLVLLLLVLGIAALLKYLFGRQPPRAD</sequence>
<organism evidence="2 3">
    <name type="scientific">Oceanibacterium hippocampi</name>
    <dbReference type="NCBI Taxonomy" id="745714"/>
    <lineage>
        <taxon>Bacteria</taxon>
        <taxon>Pseudomonadati</taxon>
        <taxon>Pseudomonadota</taxon>
        <taxon>Alphaproteobacteria</taxon>
        <taxon>Sneathiellales</taxon>
        <taxon>Sneathiellaceae</taxon>
        <taxon>Oceanibacterium</taxon>
    </lineage>
</organism>
<evidence type="ECO:0000256" key="1">
    <source>
        <dbReference type="SAM" id="Phobius"/>
    </source>
</evidence>
<accession>A0A1Y5TNM1</accession>
<keyword evidence="3" id="KW-1185">Reference proteome</keyword>
<evidence type="ECO:0000313" key="2">
    <source>
        <dbReference type="EMBL" id="SLN64608.1"/>
    </source>
</evidence>
<reference evidence="2 3" key="1">
    <citation type="submission" date="2017-03" db="EMBL/GenBank/DDBJ databases">
        <authorList>
            <person name="Afonso C.L."/>
            <person name="Miller P.J."/>
            <person name="Scott M.A."/>
            <person name="Spackman E."/>
            <person name="Goraichik I."/>
            <person name="Dimitrov K.M."/>
            <person name="Suarez D.L."/>
            <person name="Swayne D.E."/>
        </authorList>
    </citation>
    <scope>NUCLEOTIDE SEQUENCE [LARGE SCALE GENOMIC DNA]</scope>
    <source>
        <strain evidence="2 3">CECT 7691</strain>
    </source>
</reference>
<gene>
    <name evidence="2" type="ORF">OCH7691_02931</name>
</gene>
<dbReference type="RefSeq" id="WP_176245016.1">
    <property type="nucleotide sequence ID" value="NZ_FWFR01000002.1"/>
</dbReference>
<name>A0A1Y5TNM1_9PROT</name>
<dbReference type="InParanoid" id="A0A1Y5TNM1"/>
<dbReference type="EMBL" id="FWFR01000002">
    <property type="protein sequence ID" value="SLN64608.1"/>
    <property type="molecule type" value="Genomic_DNA"/>
</dbReference>
<feature type="transmembrane region" description="Helical" evidence="1">
    <location>
        <begin position="20"/>
        <end position="41"/>
    </location>
</feature>
<proteinExistence type="predicted"/>
<keyword evidence="1" id="KW-0472">Membrane</keyword>
<keyword evidence="1" id="KW-0812">Transmembrane</keyword>
<protein>
    <submittedName>
        <fullName evidence="2">Uncharacterized protein</fullName>
    </submittedName>
</protein>
<keyword evidence="1" id="KW-1133">Transmembrane helix</keyword>
<dbReference type="AlphaFoldDB" id="A0A1Y5TNM1"/>
<dbReference type="Proteomes" id="UP000193200">
    <property type="component" value="Unassembled WGS sequence"/>
</dbReference>
<evidence type="ECO:0000313" key="3">
    <source>
        <dbReference type="Proteomes" id="UP000193200"/>
    </source>
</evidence>